<evidence type="ECO:0000313" key="1">
    <source>
        <dbReference type="EMBL" id="EQB59463.1"/>
    </source>
</evidence>
<comment type="caution">
    <text evidence="1">The sequence shown here is derived from an EMBL/GenBank/DDBJ whole genome shotgun (WGS) entry which is preliminary data.</text>
</comment>
<proteinExistence type="predicted"/>
<dbReference type="Proteomes" id="UP000015530">
    <property type="component" value="Unassembled WGS sequence"/>
</dbReference>
<evidence type="ECO:0000313" key="2">
    <source>
        <dbReference type="Proteomes" id="UP000015530"/>
    </source>
</evidence>
<protein>
    <submittedName>
        <fullName evidence="1">Uncharacterized protein</fullName>
    </submittedName>
</protein>
<accession>T0L460</accession>
<reference evidence="2" key="1">
    <citation type="journal article" date="2013" name="Mol. Plant Microbe Interact.">
        <title>Global aspects of pacC regulation of pathogenicity genes in Colletotrichum gloeosporioides as revealed by transcriptome analysis.</title>
        <authorList>
            <person name="Alkan N."/>
            <person name="Meng X."/>
            <person name="Friedlander G."/>
            <person name="Reuveni E."/>
            <person name="Sukno S."/>
            <person name="Sherman A."/>
            <person name="Thon M."/>
            <person name="Fluhr R."/>
            <person name="Prusky D."/>
        </authorList>
    </citation>
    <scope>NUCLEOTIDE SEQUENCE [LARGE SCALE GENOMIC DNA]</scope>
    <source>
        <strain evidence="2">Cg-14</strain>
    </source>
</reference>
<gene>
    <name evidence="1" type="ORF">CGLO_00139</name>
</gene>
<dbReference type="HOGENOM" id="CLU_3439430_0_0_1"/>
<sequence length="8" mass="934">MRDKSLAN</sequence>
<dbReference type="EMBL" id="AMYD01000040">
    <property type="protein sequence ID" value="EQB59463.1"/>
    <property type="molecule type" value="Genomic_DNA"/>
</dbReference>
<organism evidence="1 2">
    <name type="scientific">Colletotrichum gloeosporioides (strain Cg-14)</name>
    <name type="common">Anthracnose fungus</name>
    <name type="synonym">Glomerella cingulata</name>
    <dbReference type="NCBI Taxonomy" id="1237896"/>
    <lineage>
        <taxon>Eukaryota</taxon>
        <taxon>Fungi</taxon>
        <taxon>Dikarya</taxon>
        <taxon>Ascomycota</taxon>
        <taxon>Pezizomycotina</taxon>
        <taxon>Sordariomycetes</taxon>
        <taxon>Hypocreomycetidae</taxon>
        <taxon>Glomerellales</taxon>
        <taxon>Glomerellaceae</taxon>
        <taxon>Colletotrichum</taxon>
        <taxon>Colletotrichum gloeosporioides species complex</taxon>
    </lineage>
</organism>
<name>T0L460_COLGC</name>